<feature type="non-terminal residue" evidence="3">
    <location>
        <position position="1"/>
    </location>
</feature>
<dbReference type="OMA" id="RECELWY"/>
<dbReference type="RefSeq" id="XP_007774777.1">
    <property type="nucleotide sequence ID" value="XM_007776587.1"/>
</dbReference>
<dbReference type="AlphaFoldDB" id="A0A5M3M5Q8"/>
<dbReference type="KEGG" id="cput:CONPUDRAFT_32522"/>
<organism evidence="3 4">
    <name type="scientific">Coniophora puteana (strain RWD-64-598)</name>
    <name type="common">Brown rot fungus</name>
    <dbReference type="NCBI Taxonomy" id="741705"/>
    <lineage>
        <taxon>Eukaryota</taxon>
        <taxon>Fungi</taxon>
        <taxon>Dikarya</taxon>
        <taxon>Basidiomycota</taxon>
        <taxon>Agaricomycotina</taxon>
        <taxon>Agaricomycetes</taxon>
        <taxon>Agaricomycetidae</taxon>
        <taxon>Boletales</taxon>
        <taxon>Coniophorineae</taxon>
        <taxon>Coniophoraceae</taxon>
        <taxon>Coniophora</taxon>
    </lineage>
</organism>
<accession>A0A5M3M5Q8</accession>
<feature type="non-terminal residue" evidence="3">
    <location>
        <position position="952"/>
    </location>
</feature>
<sequence length="952" mass="108225">HDYLREWADKHRGYADIIVSMEQRSMDYASQSDGPPEPMCRWCKAREPTWKCEDCFGFPEGCQDCFSKAHNTLPFHNVLSWTGTHYEPSFLHKAGVVIHLGHGGTPCPTPHPPKDPPTASDQSSNPSFESERISFKVGLGKAFTRKHIDEERNSYLVVVDCNGLHQVAVDWCRCSPAVNRRYDIQLLQSGLYPSTPKSPRTAFTFRLLDSFLLMNRECKVPAMSYFSLLQRQTLSIAPQEVPARYVELQRCSRQWRFMKALIDNGHVAIGRKLGQGALATACPACPHPGINMADDWKDDPDWFKHAATLCVDGNFKADHLRMKKEENDVPLADGARYMTESSAYKVHLAASEPSSRREVSTCNAHRAVTQANQGRGLHKDVNGIAAVACARHGFFVPGTGVDIHLGERFCTIDWAIYMGSLWFLGLLHLLWLYDIWCIYNAKLKQRFSDSSTISFPPGLTIAGGIGQFHVHGHKGDCYARYSPLFILGAGWVDGEILETLWSMLNEISRSTRAMTTSHRKEVLDDHMDDSNWKKLIRIALSLASKWRKAVQEFVESQDVLADLSEVAGSERVQEWTAQLDQAYKDRADDVKSMDILTVHFPEVPSQAQIEEELTKNSPRASAVKGMTSAEWLSEGLNIGVQQYDVPILGVTQMAKSIYRLRVIELVKVSEGNDQVESAHKAREGRRALANRLKIWFAEAPIFVGSLVKLNLEEESPELRNEAPEHVVLPLPSAFGAAACEAHQLSKLMEQEAELRKGQMNDHLNEMKIGIARKALGWSRDVRAARGSVHQQTRARAKVHRMEEELRHHTRVYRSAREASISMGLLDEKYEELLEAHLNAKAVDLNPATRGIRNAHLPWIWRMHTEKQDTPEWMLTFARIQWMREKCRFDRWQEELLIVQEEMKRVKRYFDFQASDWETRSNTKDLPGGHVALANRKRGMWHALSRLADETFK</sequence>
<protein>
    <recommendedName>
        <fullName evidence="2">CxC2-like cysteine cluster KDZ transposase-associated domain-containing protein</fullName>
    </recommendedName>
</protein>
<dbReference type="Pfam" id="PF18803">
    <property type="entry name" value="CxC2"/>
    <property type="match status" value="1"/>
</dbReference>
<evidence type="ECO:0000313" key="3">
    <source>
        <dbReference type="EMBL" id="EIW74729.1"/>
    </source>
</evidence>
<proteinExistence type="predicted"/>
<keyword evidence="4" id="KW-1185">Reference proteome</keyword>
<evidence type="ECO:0000259" key="2">
    <source>
        <dbReference type="Pfam" id="PF18803"/>
    </source>
</evidence>
<dbReference type="PANTHER" id="PTHR33096:SF1">
    <property type="entry name" value="CXC1-LIKE CYSTEINE CLUSTER ASSOCIATED WITH KDZ TRANSPOSASES DOMAIN-CONTAINING PROTEIN"/>
    <property type="match status" value="1"/>
</dbReference>
<feature type="domain" description="CxC2-like cysteine cluster KDZ transposase-associated" evidence="2">
    <location>
        <begin position="136"/>
        <end position="233"/>
    </location>
</feature>
<evidence type="ECO:0000313" key="4">
    <source>
        <dbReference type="Proteomes" id="UP000053558"/>
    </source>
</evidence>
<comment type="caution">
    <text evidence="3">The sequence shown here is derived from an EMBL/GenBank/DDBJ whole genome shotgun (WGS) entry which is preliminary data.</text>
</comment>
<dbReference type="Proteomes" id="UP000053558">
    <property type="component" value="Unassembled WGS sequence"/>
</dbReference>
<dbReference type="OrthoDB" id="2673721at2759"/>
<dbReference type="PANTHER" id="PTHR33096">
    <property type="entry name" value="CXC2 DOMAIN-CONTAINING PROTEIN"/>
    <property type="match status" value="1"/>
</dbReference>
<dbReference type="CDD" id="cd19757">
    <property type="entry name" value="Bbox1"/>
    <property type="match status" value="1"/>
</dbReference>
<dbReference type="InterPro" id="IPR041457">
    <property type="entry name" value="CxC2_KDZ-assoc"/>
</dbReference>
<gene>
    <name evidence="3" type="ORF">CONPUDRAFT_32522</name>
</gene>
<reference evidence="4" key="1">
    <citation type="journal article" date="2012" name="Science">
        <title>The Paleozoic origin of enzymatic lignin decomposition reconstructed from 31 fungal genomes.</title>
        <authorList>
            <person name="Floudas D."/>
            <person name="Binder M."/>
            <person name="Riley R."/>
            <person name="Barry K."/>
            <person name="Blanchette R.A."/>
            <person name="Henrissat B."/>
            <person name="Martinez A.T."/>
            <person name="Otillar R."/>
            <person name="Spatafora J.W."/>
            <person name="Yadav J.S."/>
            <person name="Aerts A."/>
            <person name="Benoit I."/>
            <person name="Boyd A."/>
            <person name="Carlson A."/>
            <person name="Copeland A."/>
            <person name="Coutinho P.M."/>
            <person name="de Vries R.P."/>
            <person name="Ferreira P."/>
            <person name="Findley K."/>
            <person name="Foster B."/>
            <person name="Gaskell J."/>
            <person name="Glotzer D."/>
            <person name="Gorecki P."/>
            <person name="Heitman J."/>
            <person name="Hesse C."/>
            <person name="Hori C."/>
            <person name="Igarashi K."/>
            <person name="Jurgens J.A."/>
            <person name="Kallen N."/>
            <person name="Kersten P."/>
            <person name="Kohler A."/>
            <person name="Kuees U."/>
            <person name="Kumar T.K.A."/>
            <person name="Kuo A."/>
            <person name="LaButti K."/>
            <person name="Larrondo L.F."/>
            <person name="Lindquist E."/>
            <person name="Ling A."/>
            <person name="Lombard V."/>
            <person name="Lucas S."/>
            <person name="Lundell T."/>
            <person name="Martin R."/>
            <person name="McLaughlin D.J."/>
            <person name="Morgenstern I."/>
            <person name="Morin E."/>
            <person name="Murat C."/>
            <person name="Nagy L.G."/>
            <person name="Nolan M."/>
            <person name="Ohm R.A."/>
            <person name="Patyshakuliyeva A."/>
            <person name="Rokas A."/>
            <person name="Ruiz-Duenas F.J."/>
            <person name="Sabat G."/>
            <person name="Salamov A."/>
            <person name="Samejima M."/>
            <person name="Schmutz J."/>
            <person name="Slot J.C."/>
            <person name="St John F."/>
            <person name="Stenlid J."/>
            <person name="Sun H."/>
            <person name="Sun S."/>
            <person name="Syed K."/>
            <person name="Tsang A."/>
            <person name="Wiebenga A."/>
            <person name="Young D."/>
            <person name="Pisabarro A."/>
            <person name="Eastwood D.C."/>
            <person name="Martin F."/>
            <person name="Cullen D."/>
            <person name="Grigoriev I.V."/>
            <person name="Hibbett D.S."/>
        </authorList>
    </citation>
    <scope>NUCLEOTIDE SEQUENCE [LARGE SCALE GENOMIC DNA]</scope>
    <source>
        <strain evidence="4">RWD-64-598 SS2</strain>
    </source>
</reference>
<feature type="region of interest" description="Disordered" evidence="1">
    <location>
        <begin position="102"/>
        <end position="127"/>
    </location>
</feature>
<evidence type="ECO:0000256" key="1">
    <source>
        <dbReference type="SAM" id="MobiDB-lite"/>
    </source>
</evidence>
<dbReference type="InterPro" id="IPR040521">
    <property type="entry name" value="KDZ"/>
</dbReference>
<dbReference type="EMBL" id="JH711590">
    <property type="protein sequence ID" value="EIW74729.1"/>
    <property type="molecule type" value="Genomic_DNA"/>
</dbReference>
<dbReference type="Pfam" id="PF18758">
    <property type="entry name" value="KDZ"/>
    <property type="match status" value="1"/>
</dbReference>
<name>A0A5M3M5Q8_CONPW</name>
<dbReference type="GeneID" id="19206733"/>